<feature type="compositionally biased region" description="Polar residues" evidence="24">
    <location>
        <begin position="702"/>
        <end position="718"/>
    </location>
</feature>
<organism evidence="26 27">
    <name type="scientific">Popillia japonica</name>
    <name type="common">Japanese beetle</name>
    <dbReference type="NCBI Taxonomy" id="7064"/>
    <lineage>
        <taxon>Eukaryota</taxon>
        <taxon>Metazoa</taxon>
        <taxon>Ecdysozoa</taxon>
        <taxon>Arthropoda</taxon>
        <taxon>Hexapoda</taxon>
        <taxon>Insecta</taxon>
        <taxon>Pterygota</taxon>
        <taxon>Neoptera</taxon>
        <taxon>Endopterygota</taxon>
        <taxon>Coleoptera</taxon>
        <taxon>Polyphaga</taxon>
        <taxon>Scarabaeiformia</taxon>
        <taxon>Scarabaeidae</taxon>
        <taxon>Rutelinae</taxon>
        <taxon>Popillia</taxon>
    </lineage>
</organism>
<evidence type="ECO:0000259" key="25">
    <source>
        <dbReference type="Pfam" id="PF03399"/>
    </source>
</evidence>
<dbReference type="EMBL" id="JASPKY010000055">
    <property type="protein sequence ID" value="KAK9744773.1"/>
    <property type="molecule type" value="Genomic_DNA"/>
</dbReference>
<feature type="region of interest" description="Disordered" evidence="24">
    <location>
        <begin position="702"/>
        <end position="724"/>
    </location>
</feature>
<dbReference type="Proteomes" id="UP001458880">
    <property type="component" value="Unassembled WGS sequence"/>
</dbReference>
<dbReference type="Pfam" id="PF03399">
    <property type="entry name" value="SAC3_GANP"/>
    <property type="match status" value="1"/>
</dbReference>
<evidence type="ECO:0000256" key="19">
    <source>
        <dbReference type="ARBA" id="ARBA00023242"/>
    </source>
</evidence>
<dbReference type="GO" id="GO:0005654">
    <property type="term" value="C:nucleoplasm"/>
    <property type="evidence" value="ECO:0007669"/>
    <property type="project" value="UniProtKB-SubCell"/>
</dbReference>
<evidence type="ECO:0000256" key="2">
    <source>
        <dbReference type="ARBA" id="ARBA00004496"/>
    </source>
</evidence>
<keyword evidence="13" id="KW-0391">Immunity</keyword>
<gene>
    <name evidence="26" type="ORF">QE152_g7465</name>
</gene>
<dbReference type="FunFam" id="1.25.40.990:FF:000003">
    <property type="entry name" value="germinal-center associated nuclear protein isoform X2"/>
    <property type="match status" value="1"/>
</dbReference>
<reference evidence="26 27" key="1">
    <citation type="journal article" date="2024" name="BMC Genomics">
        <title>De novo assembly and annotation of Popillia japonica's genome with initial clues to its potential as an invasive pest.</title>
        <authorList>
            <person name="Cucini C."/>
            <person name="Boschi S."/>
            <person name="Funari R."/>
            <person name="Cardaioli E."/>
            <person name="Iannotti N."/>
            <person name="Marturano G."/>
            <person name="Paoli F."/>
            <person name="Bruttini M."/>
            <person name="Carapelli A."/>
            <person name="Frati F."/>
            <person name="Nardi F."/>
        </authorList>
    </citation>
    <scope>NUCLEOTIDE SEQUENCE [LARGE SCALE GENOMIC DNA]</scope>
    <source>
        <strain evidence="26">DMR45628</strain>
    </source>
</reference>
<keyword evidence="18" id="KW-0906">Nuclear pore complex</keyword>
<evidence type="ECO:0000256" key="20">
    <source>
        <dbReference type="ARBA" id="ARBA00023315"/>
    </source>
</evidence>
<accession>A0AAW1MDC9</accession>
<dbReference type="GO" id="GO:0061733">
    <property type="term" value="F:protein-lysine-acetyltransferase activity"/>
    <property type="evidence" value="ECO:0007669"/>
    <property type="project" value="UniProtKB-EC"/>
</dbReference>
<keyword evidence="19" id="KW-0539">Nucleus</keyword>
<evidence type="ECO:0000256" key="5">
    <source>
        <dbReference type="ARBA" id="ARBA00013184"/>
    </source>
</evidence>
<dbReference type="GO" id="GO:0005643">
    <property type="term" value="C:nuclear pore"/>
    <property type="evidence" value="ECO:0007669"/>
    <property type="project" value="UniProtKB-SubCell"/>
</dbReference>
<keyword evidence="16" id="KW-0811">Translocation</keyword>
<evidence type="ECO:0000256" key="9">
    <source>
        <dbReference type="ARBA" id="ARBA00022490"/>
    </source>
</evidence>
<evidence type="ECO:0000256" key="7">
    <source>
        <dbReference type="ARBA" id="ARBA00022454"/>
    </source>
</evidence>
<dbReference type="PANTHER" id="PTHR12436:SF3">
    <property type="entry name" value="GERMINAL-CENTER ASSOCIATED NUCLEAR PROTEIN"/>
    <property type="match status" value="1"/>
</dbReference>
<evidence type="ECO:0000256" key="1">
    <source>
        <dbReference type="ARBA" id="ARBA00004286"/>
    </source>
</evidence>
<protein>
    <recommendedName>
        <fullName evidence="23">Germinal-center associated nuclear protein</fullName>
        <ecNumber evidence="5">2.3.1.48</ecNumber>
    </recommendedName>
</protein>
<comment type="subcellular location">
    <subcellularLocation>
        <location evidence="1">Chromosome</location>
    </subcellularLocation>
    <subcellularLocation>
        <location evidence="2">Cytoplasm</location>
    </subcellularLocation>
    <subcellularLocation>
        <location evidence="3">Nucleus</location>
        <location evidence="3">Nuclear pore complex</location>
    </subcellularLocation>
    <subcellularLocation>
        <location evidence="4">Nucleus</location>
        <location evidence="4">Nucleoplasm</location>
    </subcellularLocation>
</comment>
<evidence type="ECO:0000256" key="24">
    <source>
        <dbReference type="SAM" id="MobiDB-lite"/>
    </source>
</evidence>
<evidence type="ECO:0000256" key="8">
    <source>
        <dbReference type="ARBA" id="ARBA00022481"/>
    </source>
</evidence>
<keyword evidence="27" id="KW-1185">Reference proteome</keyword>
<proteinExistence type="inferred from homology"/>
<dbReference type="EC" id="2.3.1.48" evidence="5"/>
<keyword evidence="8" id="KW-0488">Methylation</keyword>
<evidence type="ECO:0000256" key="15">
    <source>
        <dbReference type="ARBA" id="ARBA00022990"/>
    </source>
</evidence>
<evidence type="ECO:0000256" key="3">
    <source>
        <dbReference type="ARBA" id="ARBA00004567"/>
    </source>
</evidence>
<dbReference type="GO" id="GO:0005737">
    <property type="term" value="C:cytoplasm"/>
    <property type="evidence" value="ECO:0007669"/>
    <property type="project" value="UniProtKB-SubCell"/>
</dbReference>
<name>A0AAW1MDC9_POPJA</name>
<evidence type="ECO:0000256" key="6">
    <source>
        <dbReference type="ARBA" id="ARBA00022448"/>
    </source>
</evidence>
<keyword evidence="14" id="KW-0653">Protein transport</keyword>
<evidence type="ECO:0000256" key="10">
    <source>
        <dbReference type="ARBA" id="ARBA00022553"/>
    </source>
</evidence>
<dbReference type="GO" id="GO:0015031">
    <property type="term" value="P:protein transport"/>
    <property type="evidence" value="ECO:0007669"/>
    <property type="project" value="UniProtKB-KW"/>
</dbReference>
<keyword evidence="20" id="KW-0012">Acyltransferase</keyword>
<dbReference type="PANTHER" id="PTHR12436">
    <property type="entry name" value="80 KDA MCM3-ASSOCIATED PROTEIN"/>
    <property type="match status" value="1"/>
</dbReference>
<evidence type="ECO:0000256" key="11">
    <source>
        <dbReference type="ARBA" id="ARBA00022679"/>
    </source>
</evidence>
<dbReference type="GO" id="GO:0006406">
    <property type="term" value="P:mRNA export from nucleus"/>
    <property type="evidence" value="ECO:0007669"/>
    <property type="project" value="TreeGrafter"/>
</dbReference>
<keyword evidence="12" id="KW-0509">mRNA transport</keyword>
<keyword evidence="6" id="KW-0813">Transport</keyword>
<evidence type="ECO:0000256" key="21">
    <source>
        <dbReference type="ARBA" id="ARBA00038443"/>
    </source>
</evidence>
<dbReference type="GO" id="GO:0002376">
    <property type="term" value="P:immune system process"/>
    <property type="evidence" value="ECO:0007669"/>
    <property type="project" value="UniProtKB-KW"/>
</dbReference>
<evidence type="ECO:0000256" key="14">
    <source>
        <dbReference type="ARBA" id="ARBA00022927"/>
    </source>
</evidence>
<dbReference type="GO" id="GO:0005694">
    <property type="term" value="C:chromosome"/>
    <property type="evidence" value="ECO:0007669"/>
    <property type="project" value="UniProtKB-SubCell"/>
</dbReference>
<evidence type="ECO:0000256" key="17">
    <source>
        <dbReference type="ARBA" id="ARBA00023054"/>
    </source>
</evidence>
<evidence type="ECO:0000313" key="26">
    <source>
        <dbReference type="EMBL" id="KAK9744773.1"/>
    </source>
</evidence>
<keyword evidence="10" id="KW-0597">Phosphoprotein</keyword>
<dbReference type="InterPro" id="IPR005062">
    <property type="entry name" value="SAC3/GANP/THP3_conserved"/>
</dbReference>
<evidence type="ECO:0000256" key="16">
    <source>
        <dbReference type="ARBA" id="ARBA00023010"/>
    </source>
</evidence>
<keyword evidence="17" id="KW-0175">Coiled coil</keyword>
<dbReference type="InterPro" id="IPR045107">
    <property type="entry name" value="SAC3/GANP/THP3"/>
</dbReference>
<feature type="domain" description="SAC3/GANP/THP3 conserved" evidence="25">
    <location>
        <begin position="122"/>
        <end position="412"/>
    </location>
</feature>
<comment type="function">
    <text evidence="22">As a component of the TREX-2 complex, involved in the export of mRNAs to the cytoplasm through the nuclear pores. Through the acetylation of histones, affects the assembly of nucleosomes at immunoglobulin variable region genes and promotes the recruitment and positioning of transcription complex to favor DNA cytosine deaminase AICDA/AID targeting, hence promoting somatic hypermutations.</text>
</comment>
<evidence type="ECO:0000256" key="13">
    <source>
        <dbReference type="ARBA" id="ARBA00022859"/>
    </source>
</evidence>
<sequence>MDTSNWETDPDVQAELQAMAGLASIVQSKSSDTPKLRKMKKRKTKMILKKPAVKEKIKKKPRASVIGSIEQIELLNIIKQPAFTSEEKYKVLEARDKLIRLRTKKTTDITSAKHIVGTCPDMCPERERLMREVQHQVSVYEQEPGEKTMNPFLAVKQYSRSSADQEVPLPHDLRPVAVLQRTMLYLLHKIVNLCDNPDTNLAEWYHFLWDRTRAIRKDITQQELCCRGSVELVEQCARFHIHCSARLVAEDPSVFDQKINTENLTKCLQTLKYMYHDLELKNQSCPNEPEFRAYIILLNLNDANFMWEVQQLRPEIQKSEAIHFALKVYSALDKNNYVRFFNLVRSTSYLNACILLRYFVQVRLLALKTIVKSYSPRMPYTQFPTEQLKNILAFEGNASTADFVEYHGLQLNESRTHIILARKSFQMPEFSYTLDRAIQVIESKRHCSVGEVICGRYLDEIDFEEFIPHDSFDPDGILDIDQYIPDIDLTILEQKELNERPVRTESDDRSSDIFNKPSATQVGNIFALKSSSESRSSSPMDTLTDKNQEFRTDTTILWSKSDKSPFPSNKLENLSKTSSIFAMSPQIKTTILSFPVKPATSPASSIFPTPILPGSIFAQPPPKPIKIEDQTDKSSALFNQNPSIGGGGRVTLPNFFQPPITKPDSKLFFTQKTNASDFFEPPLQTPPKKSGGFRFNLQTKVAPSSTTTPSVFKHSQLTSHEDHLRRQKEEAARFQRELEEKIRLENDRKRQLEEMRLQAEKQAMERRKIEEDLARKRIEEEMILKRKILEEERRKQIALEQERLRLLAQQKEMEELERKRAAEMKSTIRSIIEELVVRVDENITRDKLKSISQRIKSRKALFYFRKWRNCVAVNKRKRKSIDQWPIWINATTLEEEARELRMRYQDETLQYMKRYKSGVPIRIEVCRDLAVDRIDLEKLSRQILSRNFRRSTVRPAENCLKIDVFVASLSYMNTNLKWVENVLNELFDWKDNDYKLVEDVKVLNNTIRYCIQRKQCFKYESTDGFVFVADEFSEEFCCDLRNILKNVRKCADLPLVLLLQNDDFERDSLENLLRKNDRHLATELWKRTSSYAKWNEPYRVCLTNPEIVISLYNEALCKLESIVFDENSAEFPDFPEIFQSAESIDEPVMPCNYKYFPKFWKNDSYRRKLNRVFSRLTLPKFETNWPPKDVKELETMISEFCLKFFRDPFKKVYKIIASILKSFDPIEDFSEIKNVLWTEVIEVAILEKLEEIDFSLREPFVSVFKELFVVYNKNDLADFNTTAWFYLSNPIIQNELNTDDYRVEEEEEEDVLIESEGEIDLSKEDLETSLIDVAQERLDREKKLNDSKRDLREFEIMMADLEQSMNVQKQINARFNQILTQALRE</sequence>
<evidence type="ECO:0000256" key="4">
    <source>
        <dbReference type="ARBA" id="ARBA00004642"/>
    </source>
</evidence>
<keyword evidence="9" id="KW-0963">Cytoplasm</keyword>
<evidence type="ECO:0000256" key="12">
    <source>
        <dbReference type="ARBA" id="ARBA00022816"/>
    </source>
</evidence>
<dbReference type="Gene3D" id="1.25.40.990">
    <property type="match status" value="1"/>
</dbReference>
<evidence type="ECO:0000256" key="23">
    <source>
        <dbReference type="ARBA" id="ARBA00069544"/>
    </source>
</evidence>
<dbReference type="GO" id="GO:0070390">
    <property type="term" value="C:transcription export complex 2"/>
    <property type="evidence" value="ECO:0007669"/>
    <property type="project" value="TreeGrafter"/>
</dbReference>
<feature type="region of interest" description="Disordered" evidence="24">
    <location>
        <begin position="529"/>
        <end position="548"/>
    </location>
</feature>
<comment type="caution">
    <text evidence="26">The sequence shown here is derived from an EMBL/GenBank/DDBJ whole genome shotgun (WGS) entry which is preliminary data.</text>
</comment>
<evidence type="ECO:0000256" key="22">
    <source>
        <dbReference type="ARBA" id="ARBA00055631"/>
    </source>
</evidence>
<evidence type="ECO:0000256" key="18">
    <source>
        <dbReference type="ARBA" id="ARBA00023132"/>
    </source>
</evidence>
<keyword evidence="15" id="KW-0007">Acetylation</keyword>
<keyword evidence="11" id="KW-0808">Transferase</keyword>
<evidence type="ECO:0000313" key="27">
    <source>
        <dbReference type="Proteomes" id="UP001458880"/>
    </source>
</evidence>
<keyword evidence="7" id="KW-0158">Chromosome</keyword>
<comment type="similarity">
    <text evidence="21">Belongs to the SAC3 family.</text>
</comment>